<dbReference type="Pfam" id="PF01966">
    <property type="entry name" value="HD"/>
    <property type="match status" value="1"/>
</dbReference>
<dbReference type="CDD" id="cd22431">
    <property type="entry name" value="KH-I_RNaseY"/>
    <property type="match status" value="1"/>
</dbReference>
<keyword evidence="6 8" id="KW-1133">Transmembrane helix</keyword>
<keyword evidence="2 8" id="KW-0540">Nuclease</keyword>
<dbReference type="NCBIfam" id="TIGR00277">
    <property type="entry name" value="HDIG"/>
    <property type="match status" value="1"/>
</dbReference>
<dbReference type="CDD" id="cd00077">
    <property type="entry name" value="HDc"/>
    <property type="match status" value="1"/>
</dbReference>
<dbReference type="InterPro" id="IPR004087">
    <property type="entry name" value="KH_dom"/>
</dbReference>
<dbReference type="InterPro" id="IPR022711">
    <property type="entry name" value="RNase_Y_N"/>
</dbReference>
<dbReference type="KEGG" id="xak:KIMC2_03580"/>
<evidence type="ECO:0000256" key="2">
    <source>
        <dbReference type="ARBA" id="ARBA00022722"/>
    </source>
</evidence>
<keyword evidence="1 8" id="KW-0812">Transmembrane</keyword>
<evidence type="ECO:0000256" key="5">
    <source>
        <dbReference type="ARBA" id="ARBA00022884"/>
    </source>
</evidence>
<dbReference type="AlphaFoldDB" id="A0AAU9CZV3"/>
<keyword evidence="10" id="KW-0175">Coiled coil</keyword>
<dbReference type="EC" id="3.1.-.-" evidence="8 9"/>
<dbReference type="HAMAP" id="MF_00335">
    <property type="entry name" value="RNase_Y"/>
    <property type="match status" value="1"/>
</dbReference>
<dbReference type="InterPro" id="IPR006675">
    <property type="entry name" value="HDIG_dom"/>
</dbReference>
<keyword evidence="7 8" id="KW-0472">Membrane</keyword>
<dbReference type="InterPro" id="IPR004088">
    <property type="entry name" value="KH_dom_type_1"/>
</dbReference>
<proteinExistence type="inferred from homology"/>
<feature type="transmembrane region" description="Helical" evidence="8">
    <location>
        <begin position="12"/>
        <end position="33"/>
    </location>
</feature>
<comment type="function">
    <text evidence="8">Endoribonuclease that initiates mRNA decay.</text>
</comment>
<gene>
    <name evidence="8 12" type="primary">rny</name>
    <name evidence="12" type="ORF">KIMC2_03580</name>
</gene>
<sequence>MQIPPHSDLPPVLTITLTMLLSAFIGVVIGFLIHKYIFNRNLDDARNSAEGIIENAKKEAENLKKELLLNSKEENSKYRSKIEEELRSRRVTVIEQENRLNNREEKLDRRETLLDKKESQIDRQEDLIANQRQEVSNLQNEAKKLVEVQQGKLNEIAQLTEDEAKAIILTKLKKKLVRERAQMVRESESRSRIEANRIAKDIVVQAIERSAADIVSDVTVTVVNLPNEDMKGRIIGREGRNIRSFEALTGVDLIVDETPEAVVLSSFDPVRREIGRIALEKLIADGRIHPGKIEELVEKAQKEFDDHLRELGDQTVYDLGLHDIHPELIKLIGRLQYRTSYGQNVLNHSIQVALLAGTMAAELGEDEMMARRAGLLHDIGKSIDHETEGSHVEIGVELTKRYHEPKQVINTIASHHGDEEPTSVIAVLVTAADAVSAARPGARSESLENYIHRLEKLEDLVDEFSGVKQSYAIQAGREIRVIVSPQVINDDETVFLAREIKEKIEKTLSYPGHIKVSVIREFRAVEVAS</sequence>
<dbReference type="GO" id="GO:0004521">
    <property type="term" value="F:RNA endonuclease activity"/>
    <property type="evidence" value="ECO:0007669"/>
    <property type="project" value="UniProtKB-UniRule"/>
</dbReference>
<evidence type="ECO:0000256" key="7">
    <source>
        <dbReference type="ARBA" id="ARBA00023136"/>
    </source>
</evidence>
<keyword evidence="4 8" id="KW-0378">Hydrolase</keyword>
<keyword evidence="5 8" id="KW-0694">RNA-binding</keyword>
<evidence type="ECO:0000256" key="8">
    <source>
        <dbReference type="HAMAP-Rule" id="MF_00335"/>
    </source>
</evidence>
<reference evidence="12 13" key="1">
    <citation type="journal article" date="2023" name="Microbiol. Spectr.">
        <title>Symbiosis of Carpenter Bees with Uncharacterized Lactic Acid Bacteria Showing NAD Auxotrophy.</title>
        <authorList>
            <person name="Kawasaki S."/>
            <person name="Ozawa K."/>
            <person name="Mori T."/>
            <person name="Yamamoto A."/>
            <person name="Ito M."/>
            <person name="Ohkuma M."/>
            <person name="Sakamoto M."/>
            <person name="Matsutani M."/>
        </authorList>
    </citation>
    <scope>NUCLEOTIDE SEQUENCE [LARGE SCALE GENOMIC DNA]</scope>
    <source>
        <strain evidence="12 13">KimC2</strain>
    </source>
</reference>
<feature type="domain" description="HD" evidence="11">
    <location>
        <begin position="345"/>
        <end position="438"/>
    </location>
</feature>
<evidence type="ECO:0000313" key="12">
    <source>
        <dbReference type="EMBL" id="BDR55796.1"/>
    </source>
</evidence>
<dbReference type="PANTHER" id="PTHR12826">
    <property type="entry name" value="RIBONUCLEASE Y"/>
    <property type="match status" value="1"/>
</dbReference>
<dbReference type="SMART" id="SM00322">
    <property type="entry name" value="KH"/>
    <property type="match status" value="1"/>
</dbReference>
<dbReference type="Pfam" id="PF12072">
    <property type="entry name" value="RNase_Y_N"/>
    <property type="match status" value="1"/>
</dbReference>
<evidence type="ECO:0000256" key="9">
    <source>
        <dbReference type="NCBIfam" id="TIGR03319"/>
    </source>
</evidence>
<dbReference type="InterPro" id="IPR036612">
    <property type="entry name" value="KH_dom_type_1_sf"/>
</dbReference>
<evidence type="ECO:0000259" key="11">
    <source>
        <dbReference type="PROSITE" id="PS51831"/>
    </source>
</evidence>
<comment type="subcellular location">
    <subcellularLocation>
        <location evidence="8">Cell membrane</location>
        <topology evidence="8">Single-pass membrane protein</topology>
    </subcellularLocation>
</comment>
<dbReference type="GO" id="GO:0003723">
    <property type="term" value="F:RNA binding"/>
    <property type="evidence" value="ECO:0007669"/>
    <property type="project" value="UniProtKB-UniRule"/>
</dbReference>
<evidence type="ECO:0000256" key="6">
    <source>
        <dbReference type="ARBA" id="ARBA00022989"/>
    </source>
</evidence>
<evidence type="ECO:0000256" key="10">
    <source>
        <dbReference type="SAM" id="Coils"/>
    </source>
</evidence>
<comment type="similarity">
    <text evidence="8">Belongs to the RNase Y family.</text>
</comment>
<dbReference type="EMBL" id="AP026801">
    <property type="protein sequence ID" value="BDR55796.1"/>
    <property type="molecule type" value="Genomic_DNA"/>
</dbReference>
<dbReference type="FunFam" id="1.10.3210.10:FF:000003">
    <property type="entry name" value="Ribonuclease Y"/>
    <property type="match status" value="1"/>
</dbReference>
<keyword evidence="3 8" id="KW-0255">Endonuclease</keyword>
<name>A0AAU9CZV3_9LACO</name>
<dbReference type="Proteomes" id="UP001321804">
    <property type="component" value="Chromosome"/>
</dbReference>
<keyword evidence="8" id="KW-1003">Cell membrane</keyword>
<accession>A0AAU9CZV3</accession>
<feature type="coiled-coil region" evidence="10">
    <location>
        <begin position="39"/>
        <end position="148"/>
    </location>
</feature>
<dbReference type="PANTHER" id="PTHR12826:SF15">
    <property type="entry name" value="RIBONUCLEASE Y"/>
    <property type="match status" value="1"/>
</dbReference>
<organism evidence="12 13">
    <name type="scientific">Xylocopilactobacillus apis</name>
    <dbReference type="NCBI Taxonomy" id="2932183"/>
    <lineage>
        <taxon>Bacteria</taxon>
        <taxon>Bacillati</taxon>
        <taxon>Bacillota</taxon>
        <taxon>Bacilli</taxon>
        <taxon>Lactobacillales</taxon>
        <taxon>Lactobacillaceae</taxon>
        <taxon>Xylocopilactobacillus</taxon>
    </lineage>
</organism>
<dbReference type="NCBIfam" id="TIGR03319">
    <property type="entry name" value="RNase_Y"/>
    <property type="match status" value="1"/>
</dbReference>
<dbReference type="RefSeq" id="WP_317697396.1">
    <property type="nucleotide sequence ID" value="NZ_AP026801.1"/>
</dbReference>
<dbReference type="GO" id="GO:0005886">
    <property type="term" value="C:plasma membrane"/>
    <property type="evidence" value="ECO:0007669"/>
    <property type="project" value="UniProtKB-SubCell"/>
</dbReference>
<evidence type="ECO:0000256" key="3">
    <source>
        <dbReference type="ARBA" id="ARBA00022759"/>
    </source>
</evidence>
<dbReference type="SUPFAM" id="SSF109604">
    <property type="entry name" value="HD-domain/PDEase-like"/>
    <property type="match status" value="1"/>
</dbReference>
<dbReference type="GO" id="GO:0016787">
    <property type="term" value="F:hydrolase activity"/>
    <property type="evidence" value="ECO:0007669"/>
    <property type="project" value="UniProtKB-KW"/>
</dbReference>
<protein>
    <recommendedName>
        <fullName evidence="8 9">Ribonuclease Y</fullName>
        <shortName evidence="8">RNase Y</shortName>
        <ecNumber evidence="8 9">3.1.-.-</ecNumber>
    </recommendedName>
</protein>
<dbReference type="Pfam" id="PF00013">
    <property type="entry name" value="KH_1"/>
    <property type="match status" value="1"/>
</dbReference>
<dbReference type="PROSITE" id="PS51831">
    <property type="entry name" value="HD"/>
    <property type="match status" value="1"/>
</dbReference>
<dbReference type="GO" id="GO:0006402">
    <property type="term" value="P:mRNA catabolic process"/>
    <property type="evidence" value="ECO:0007669"/>
    <property type="project" value="UniProtKB-UniRule"/>
</dbReference>
<dbReference type="SUPFAM" id="SSF54791">
    <property type="entry name" value="Eukaryotic type KH-domain (KH-domain type I)"/>
    <property type="match status" value="1"/>
</dbReference>
<dbReference type="InterPro" id="IPR017705">
    <property type="entry name" value="Ribonuclease_Y"/>
</dbReference>
<evidence type="ECO:0000256" key="1">
    <source>
        <dbReference type="ARBA" id="ARBA00022692"/>
    </source>
</evidence>
<dbReference type="SMART" id="SM00471">
    <property type="entry name" value="HDc"/>
    <property type="match status" value="1"/>
</dbReference>
<evidence type="ECO:0000256" key="4">
    <source>
        <dbReference type="ARBA" id="ARBA00022801"/>
    </source>
</evidence>
<dbReference type="PROSITE" id="PS50084">
    <property type="entry name" value="KH_TYPE_1"/>
    <property type="match status" value="1"/>
</dbReference>
<dbReference type="Gene3D" id="1.10.3210.10">
    <property type="entry name" value="Hypothetical protein af1432"/>
    <property type="match status" value="1"/>
</dbReference>
<dbReference type="InterPro" id="IPR003607">
    <property type="entry name" value="HD/PDEase_dom"/>
</dbReference>
<evidence type="ECO:0000313" key="13">
    <source>
        <dbReference type="Proteomes" id="UP001321804"/>
    </source>
</evidence>
<keyword evidence="13" id="KW-1185">Reference proteome</keyword>
<dbReference type="InterPro" id="IPR006674">
    <property type="entry name" value="HD_domain"/>
</dbReference>